<keyword evidence="4" id="KW-0812">Transmembrane</keyword>
<dbReference type="Gene3D" id="1.10.8.60">
    <property type="match status" value="2"/>
</dbReference>
<reference evidence="7 8" key="1">
    <citation type="journal article" date="2016" name="Environ. Microbiol.">
        <title>Genomic resolution of a cold subsurface aquifer community provides metabolic insights for novel microbes adapted to high CO concentrations.</title>
        <authorList>
            <person name="Probst A.J."/>
            <person name="Castelle C.J."/>
            <person name="Singh A."/>
            <person name="Brown C.T."/>
            <person name="Anantharaman K."/>
            <person name="Sharon I."/>
            <person name="Hug L.A."/>
            <person name="Burstein D."/>
            <person name="Emerson J.B."/>
            <person name="Thomas B.C."/>
            <person name="Banfield J.F."/>
        </authorList>
    </citation>
    <scope>NUCLEOTIDE SEQUENCE [LARGE SCALE GENOMIC DNA]</scope>
    <source>
        <strain evidence="7">CG2_30_44_31</strain>
    </source>
</reference>
<dbReference type="InterPro" id="IPR019489">
    <property type="entry name" value="Clp_ATPase_C"/>
</dbReference>
<dbReference type="AlphaFoldDB" id="A0A1J5B8U5"/>
<evidence type="ECO:0000259" key="6">
    <source>
        <dbReference type="SMART" id="SM01086"/>
    </source>
</evidence>
<keyword evidence="4" id="KW-1133">Transmembrane helix</keyword>
<dbReference type="GO" id="GO:0005737">
    <property type="term" value="C:cytoplasm"/>
    <property type="evidence" value="ECO:0007669"/>
    <property type="project" value="TreeGrafter"/>
</dbReference>
<dbReference type="Pfam" id="PF17871">
    <property type="entry name" value="AAA_lid_9"/>
    <property type="match status" value="1"/>
</dbReference>
<keyword evidence="3" id="KW-0143">Chaperone</keyword>
<evidence type="ECO:0008006" key="9">
    <source>
        <dbReference type="Google" id="ProtNLM"/>
    </source>
</evidence>
<comment type="caution">
    <text evidence="7">The sequence shown here is derived from an EMBL/GenBank/DDBJ whole genome shotgun (WGS) entry which is preliminary data.</text>
</comment>
<feature type="transmembrane region" description="Helical" evidence="4">
    <location>
        <begin position="26"/>
        <end position="48"/>
    </location>
</feature>
<feature type="domain" description="AAA+ ATPase" evidence="5">
    <location>
        <begin position="291"/>
        <end position="434"/>
    </location>
</feature>
<name>A0A1J5B8U5_9BACT</name>
<dbReference type="InterPro" id="IPR003959">
    <property type="entry name" value="ATPase_AAA_core"/>
</dbReference>
<feature type="transmembrane region" description="Helical" evidence="4">
    <location>
        <begin position="93"/>
        <end position="113"/>
    </location>
</feature>
<dbReference type="GO" id="GO:0034605">
    <property type="term" value="P:cellular response to heat"/>
    <property type="evidence" value="ECO:0007669"/>
    <property type="project" value="TreeGrafter"/>
</dbReference>
<dbReference type="Gene3D" id="1.10.1780.10">
    <property type="entry name" value="Clp, N-terminal domain"/>
    <property type="match status" value="1"/>
</dbReference>
<accession>A0A1J5B8U5</accession>
<dbReference type="SUPFAM" id="SSF52540">
    <property type="entry name" value="P-loop containing nucleoside triphosphate hydrolases"/>
    <property type="match status" value="2"/>
</dbReference>
<protein>
    <recommendedName>
        <fullName evidence="9">AAA+ ATPase domain-containing protein</fullName>
    </recommendedName>
</protein>
<dbReference type="CDD" id="cd00009">
    <property type="entry name" value="AAA"/>
    <property type="match status" value="1"/>
</dbReference>
<dbReference type="Proteomes" id="UP000183605">
    <property type="component" value="Unassembled WGS sequence"/>
</dbReference>
<dbReference type="PRINTS" id="PR00300">
    <property type="entry name" value="CLPPROTEASEA"/>
</dbReference>
<evidence type="ECO:0000256" key="1">
    <source>
        <dbReference type="ARBA" id="ARBA00022741"/>
    </source>
</evidence>
<dbReference type="InterPro" id="IPR001270">
    <property type="entry name" value="ClpA/B"/>
</dbReference>
<dbReference type="InterPro" id="IPR036628">
    <property type="entry name" value="Clp_N_dom_sf"/>
</dbReference>
<evidence type="ECO:0000313" key="8">
    <source>
        <dbReference type="Proteomes" id="UP000183605"/>
    </source>
</evidence>
<sequence length="799" mass="90145">MTKSLHFPLWWYKDSLIWWKRFFQNLLIFLDNKLAVSLMLKMLFIPLFHDASLLGRILSFIFRVVRVVVGGLIIILTVVSMIFWWLVWLALPIILIITMGWAGAGGLLLVGFLDAVKQWRQGDWDSEVKKIVQLAGKNSEVLKQLLGQNQTVKQILQLAEITEDLPANLELSEWLVKAKEEALILKAKYVGAKHLLLALLKQKDWRYEEAKSTVQWLEAQSRWGKTPFIWDKDYEPRPIGGIDRAWTGIPTPTLDKFSLDLTKMAQKHQLPEMFGKQEITEQMTQILSRREKNNVLVIGEPGSGKSTLIKSLAQEIVRGVKAKSLKFKRLISLDISRLAAGAGDAELNQRITEIIAEIKAAGNIILFVDEVHNLAMINQGSAESSDIFMALEPSLSEGEFQFIGATTTDNFKKYLEPNEAFSRLFEVVDLAEATPRQTLEILQYLAWEQQQTEAVAVTLIALQTIIELSQALIHDRVFPDRAVNILDEAIAVAKSKDLKLVTAADVRQLLTKKTKVPLNKLTGDDVNLLLNLEKKLHQRVIGQNQAIKAVSDALRRARTGLKDQHKPIASFLFAGPTGVGKTETAKTLAAEFFGSEKVMIRLDMSEFQTMESVDRLLELLTDAVDHQPYTLILLDEIEKAHAKIINLFLQVLDDARLTNLNGKTADFANTIIIATTNVGTSLKNNPKEAVVLEKIEAHFPPEWLNRFSGLIVFTPLSEKEAEAVMKLKLNQLSQKLLKQEIEISFAETVIKQLSREGFSTKWGGRQADRVIQEKVANLIAEKILKGEVKKRQPWILKNL</sequence>
<dbReference type="InterPro" id="IPR050130">
    <property type="entry name" value="ClpA_ClpB"/>
</dbReference>
<dbReference type="Pfam" id="PF00004">
    <property type="entry name" value="AAA"/>
    <property type="match status" value="1"/>
</dbReference>
<feature type="transmembrane region" description="Helical" evidence="4">
    <location>
        <begin position="60"/>
        <end position="87"/>
    </location>
</feature>
<feature type="domain" description="AAA+ ATPase" evidence="5">
    <location>
        <begin position="567"/>
        <end position="717"/>
    </location>
</feature>
<feature type="domain" description="Clp ATPase C-terminal" evidence="6">
    <location>
        <begin position="716"/>
        <end position="799"/>
    </location>
</feature>
<gene>
    <name evidence="7" type="ORF">AUK18_01200</name>
</gene>
<dbReference type="InterPro" id="IPR041546">
    <property type="entry name" value="ClpA/ClpB_AAA_lid"/>
</dbReference>
<evidence type="ECO:0000256" key="3">
    <source>
        <dbReference type="ARBA" id="ARBA00023186"/>
    </source>
</evidence>
<dbReference type="Pfam" id="PF10431">
    <property type="entry name" value="ClpB_D2-small"/>
    <property type="match status" value="1"/>
</dbReference>
<dbReference type="InterPro" id="IPR027417">
    <property type="entry name" value="P-loop_NTPase"/>
</dbReference>
<dbReference type="PANTHER" id="PTHR11638:SF175">
    <property type="entry name" value="ATP-DEPENDENT CLP PROTEASE, ATP-BINDING SUBUNIT CLPC"/>
    <property type="match status" value="1"/>
</dbReference>
<dbReference type="GO" id="GO:0005524">
    <property type="term" value="F:ATP binding"/>
    <property type="evidence" value="ECO:0007669"/>
    <property type="project" value="UniProtKB-KW"/>
</dbReference>
<evidence type="ECO:0000313" key="7">
    <source>
        <dbReference type="EMBL" id="OIP03783.1"/>
    </source>
</evidence>
<dbReference type="Gene3D" id="3.40.50.300">
    <property type="entry name" value="P-loop containing nucleotide triphosphate hydrolases"/>
    <property type="match status" value="2"/>
</dbReference>
<dbReference type="SMART" id="SM01086">
    <property type="entry name" value="ClpB_D2-small"/>
    <property type="match status" value="1"/>
</dbReference>
<dbReference type="CDD" id="cd19499">
    <property type="entry name" value="RecA-like_ClpB_Hsp104-like"/>
    <property type="match status" value="1"/>
</dbReference>
<dbReference type="EMBL" id="MNXQ01000024">
    <property type="protein sequence ID" value="OIP03783.1"/>
    <property type="molecule type" value="Genomic_DNA"/>
</dbReference>
<evidence type="ECO:0000259" key="5">
    <source>
        <dbReference type="SMART" id="SM00382"/>
    </source>
</evidence>
<dbReference type="Pfam" id="PF07724">
    <property type="entry name" value="AAA_2"/>
    <property type="match status" value="1"/>
</dbReference>
<dbReference type="GO" id="GO:0016887">
    <property type="term" value="F:ATP hydrolysis activity"/>
    <property type="evidence" value="ECO:0007669"/>
    <property type="project" value="InterPro"/>
</dbReference>
<evidence type="ECO:0000256" key="4">
    <source>
        <dbReference type="SAM" id="Phobius"/>
    </source>
</evidence>
<dbReference type="PANTHER" id="PTHR11638">
    <property type="entry name" value="ATP-DEPENDENT CLP PROTEASE"/>
    <property type="match status" value="1"/>
</dbReference>
<dbReference type="SMART" id="SM00382">
    <property type="entry name" value="AAA"/>
    <property type="match status" value="2"/>
</dbReference>
<keyword evidence="4" id="KW-0472">Membrane</keyword>
<keyword evidence="2" id="KW-0067">ATP-binding</keyword>
<keyword evidence="1" id="KW-0547">Nucleotide-binding</keyword>
<evidence type="ECO:0000256" key="2">
    <source>
        <dbReference type="ARBA" id="ARBA00022840"/>
    </source>
</evidence>
<dbReference type="InterPro" id="IPR003593">
    <property type="entry name" value="AAA+_ATPase"/>
</dbReference>
<organism evidence="7 8">
    <name type="scientific">Candidatus Beckwithbacteria bacterium CG2_30_44_31</name>
    <dbReference type="NCBI Taxonomy" id="1805035"/>
    <lineage>
        <taxon>Bacteria</taxon>
        <taxon>Candidatus Beckwithiibacteriota</taxon>
    </lineage>
</organism>
<proteinExistence type="predicted"/>